<feature type="transmembrane region" description="Helical" evidence="6">
    <location>
        <begin position="400"/>
        <end position="423"/>
    </location>
</feature>
<evidence type="ECO:0000256" key="3">
    <source>
        <dbReference type="ARBA" id="ARBA00022692"/>
    </source>
</evidence>
<dbReference type="OrthoDB" id="109075at2"/>
<dbReference type="PANTHER" id="PTHR30250">
    <property type="entry name" value="PST FAMILY PREDICTED COLANIC ACID TRANSPORTER"/>
    <property type="match status" value="1"/>
</dbReference>
<feature type="transmembrane region" description="Helical" evidence="6">
    <location>
        <begin position="349"/>
        <end position="367"/>
    </location>
</feature>
<evidence type="ECO:0000313" key="7">
    <source>
        <dbReference type="EMBL" id="RAK65783.1"/>
    </source>
</evidence>
<evidence type="ECO:0000256" key="1">
    <source>
        <dbReference type="ARBA" id="ARBA00004651"/>
    </source>
</evidence>
<keyword evidence="3 6" id="KW-0812">Transmembrane</keyword>
<dbReference type="Proteomes" id="UP000248553">
    <property type="component" value="Unassembled WGS sequence"/>
</dbReference>
<name>A0A328BFD8_9BACT</name>
<gene>
    <name evidence="7" type="ORF">DLM85_13765</name>
</gene>
<evidence type="ECO:0000256" key="6">
    <source>
        <dbReference type="SAM" id="Phobius"/>
    </source>
</evidence>
<organism evidence="7 8">
    <name type="scientific">Hymenobacter edaphi</name>
    <dbReference type="NCBI Taxonomy" id="2211146"/>
    <lineage>
        <taxon>Bacteria</taxon>
        <taxon>Pseudomonadati</taxon>
        <taxon>Bacteroidota</taxon>
        <taxon>Cytophagia</taxon>
        <taxon>Cytophagales</taxon>
        <taxon>Hymenobacteraceae</taxon>
        <taxon>Hymenobacter</taxon>
    </lineage>
</organism>
<evidence type="ECO:0000256" key="5">
    <source>
        <dbReference type="ARBA" id="ARBA00023136"/>
    </source>
</evidence>
<protein>
    <recommendedName>
        <fullName evidence="9">Polysaccharide biosynthesis protein</fullName>
    </recommendedName>
</protein>
<feature type="transmembrane region" description="Helical" evidence="6">
    <location>
        <begin position="20"/>
        <end position="39"/>
    </location>
</feature>
<dbReference type="RefSeq" id="WP_111478693.1">
    <property type="nucleotide sequence ID" value="NZ_QHKM01000004.1"/>
</dbReference>
<evidence type="ECO:0000313" key="8">
    <source>
        <dbReference type="Proteomes" id="UP000248553"/>
    </source>
</evidence>
<evidence type="ECO:0000256" key="2">
    <source>
        <dbReference type="ARBA" id="ARBA00022475"/>
    </source>
</evidence>
<keyword evidence="4 6" id="KW-1133">Transmembrane helix</keyword>
<sequence>MRSSTQAMRQRGSFAQNFAVTLSGTTIVAAIGFVLTPIMSRIYPPSSYGQFAVFSSVVGNLNLLTTLGYPGAMLMPKLREHFLALVHLSLLLTVAAIVVLGGLLAFAAEPLRNFLHLEGVGGWLYTIPLLLLLFNLNAIMFTWYTRDKAFTKRVGVDIATTLAGRGFTISYGWRFGGPVTGLILGEFFNRITATVALLYGGIWRNLGELWRSFSWQNIKHVAREYKDFPLYILPAGYVQTVSAQLPVFALTTGFGSTVVGLYSFSVSLLEIPISLIGNAIAPVFAQKAIEVHQNEPERLPVITLDLYYKLLYLGLLPFGAVTVFGDWLFKFVFGARWEAAGLFTAFLGYYYVFKLTSLATSGIYTVYGKQRYQLIANCGNLVARGTGLAIGLYFHDVRIAMMLFGLGSMLGSFLTDLHILYLLRLPVLRIALRSVLLTAGVTGLLYLLRLGIESLHLPFLQ</sequence>
<accession>A0A328BFD8</accession>
<feature type="transmembrane region" description="Helical" evidence="6">
    <location>
        <begin position="82"/>
        <end position="108"/>
    </location>
</feature>
<dbReference type="EMBL" id="QHKM01000004">
    <property type="protein sequence ID" value="RAK65783.1"/>
    <property type="molecule type" value="Genomic_DNA"/>
</dbReference>
<dbReference type="GO" id="GO:0005886">
    <property type="term" value="C:plasma membrane"/>
    <property type="evidence" value="ECO:0007669"/>
    <property type="project" value="UniProtKB-SubCell"/>
</dbReference>
<feature type="transmembrane region" description="Helical" evidence="6">
    <location>
        <begin position="306"/>
        <end position="329"/>
    </location>
</feature>
<feature type="transmembrane region" description="Helical" evidence="6">
    <location>
        <begin position="120"/>
        <end position="144"/>
    </location>
</feature>
<keyword evidence="8" id="KW-1185">Reference proteome</keyword>
<keyword evidence="5 6" id="KW-0472">Membrane</keyword>
<dbReference type="AlphaFoldDB" id="A0A328BFD8"/>
<evidence type="ECO:0008006" key="9">
    <source>
        <dbReference type="Google" id="ProtNLM"/>
    </source>
</evidence>
<dbReference type="InterPro" id="IPR050833">
    <property type="entry name" value="Poly_Biosynth_Transport"/>
</dbReference>
<reference evidence="8" key="1">
    <citation type="submission" date="2018-05" db="EMBL/GenBank/DDBJ databases">
        <authorList>
            <person name="Nie L."/>
        </authorList>
    </citation>
    <scope>NUCLEOTIDE SEQUENCE [LARGE SCALE GENOMIC DNA]</scope>
    <source>
        <strain evidence="8">NL</strain>
    </source>
</reference>
<feature type="transmembrane region" description="Helical" evidence="6">
    <location>
        <begin position="51"/>
        <end position="70"/>
    </location>
</feature>
<evidence type="ECO:0000256" key="4">
    <source>
        <dbReference type="ARBA" id="ARBA00022989"/>
    </source>
</evidence>
<keyword evidence="2" id="KW-1003">Cell membrane</keyword>
<dbReference type="PANTHER" id="PTHR30250:SF11">
    <property type="entry name" value="O-ANTIGEN TRANSPORTER-RELATED"/>
    <property type="match status" value="1"/>
</dbReference>
<comment type="subcellular location">
    <subcellularLocation>
        <location evidence="1">Cell membrane</location>
        <topology evidence="1">Multi-pass membrane protein</topology>
    </subcellularLocation>
</comment>
<proteinExistence type="predicted"/>
<comment type="caution">
    <text evidence="7">The sequence shown here is derived from an EMBL/GenBank/DDBJ whole genome shotgun (WGS) entry which is preliminary data.</text>
</comment>
<feature type="transmembrane region" description="Helical" evidence="6">
    <location>
        <begin position="430"/>
        <end position="452"/>
    </location>
</feature>
<dbReference type="Pfam" id="PF13440">
    <property type="entry name" value="Polysacc_synt_3"/>
    <property type="match status" value="1"/>
</dbReference>